<gene>
    <name evidence="1" type="ORF">C4F49_14905</name>
</gene>
<name>A0A928YR59_9SPHI</name>
<dbReference type="SUPFAM" id="SSF54593">
    <property type="entry name" value="Glyoxalase/Bleomycin resistance protein/Dihydroxybiphenyl dioxygenase"/>
    <property type="match status" value="1"/>
</dbReference>
<comment type="caution">
    <text evidence="1">The sequence shown here is derived from an EMBL/GenBank/DDBJ whole genome shotgun (WGS) entry which is preliminary data.</text>
</comment>
<dbReference type="InterPro" id="IPR029068">
    <property type="entry name" value="Glyas_Bleomycin-R_OHBP_Dase"/>
</dbReference>
<keyword evidence="2" id="KW-1185">Reference proteome</keyword>
<dbReference type="Proteomes" id="UP000616201">
    <property type="component" value="Unassembled WGS sequence"/>
</dbReference>
<organism evidence="1 2">
    <name type="scientific">Sphingobacterium hungaricum</name>
    <dbReference type="NCBI Taxonomy" id="2082723"/>
    <lineage>
        <taxon>Bacteria</taxon>
        <taxon>Pseudomonadati</taxon>
        <taxon>Bacteroidota</taxon>
        <taxon>Sphingobacteriia</taxon>
        <taxon>Sphingobacteriales</taxon>
        <taxon>Sphingobacteriaceae</taxon>
        <taxon>Sphingobacterium</taxon>
    </lineage>
</organism>
<proteinExistence type="predicted"/>
<reference evidence="1" key="1">
    <citation type="submission" date="2018-02" db="EMBL/GenBank/DDBJ databases">
        <authorList>
            <person name="Vasarhelyi B.M."/>
            <person name="Deshmukh S."/>
            <person name="Balint B."/>
            <person name="Kukolya J."/>
        </authorList>
    </citation>
    <scope>NUCLEOTIDE SEQUENCE</scope>
    <source>
        <strain evidence="1">KB22</strain>
    </source>
</reference>
<evidence type="ECO:0000313" key="2">
    <source>
        <dbReference type="Proteomes" id="UP000616201"/>
    </source>
</evidence>
<evidence type="ECO:0000313" key="1">
    <source>
        <dbReference type="EMBL" id="MBE8714971.1"/>
    </source>
</evidence>
<dbReference type="Gene3D" id="3.10.180.10">
    <property type="entry name" value="2,3-Dihydroxybiphenyl 1,2-Dioxygenase, domain 1"/>
    <property type="match status" value="1"/>
</dbReference>
<accession>A0A928YR59</accession>
<sequence>MNMRIEELKVLTNKLEAQKEFYKTTLGFELIEESDTQFSIQVGWTYLTFIQSVEPHTYHYCFLIPSNKLEEGLKWFDQRLETVTLEDGGKTVHFDSWNADSFYFYDGAGNIAECIVRHELKNESGTEFNLSDLLCVNEIGIGTSSIPAFDQQLKKEMDVNLWKGDLTRFAAHGSQEGLFLLADYHMKETWFPTQIKIKASPFEAVIKNNNRQYAVEYKNDVLTSREME</sequence>
<dbReference type="EMBL" id="PRDK01000009">
    <property type="protein sequence ID" value="MBE8714971.1"/>
    <property type="molecule type" value="Genomic_DNA"/>
</dbReference>
<dbReference type="AlphaFoldDB" id="A0A928YR59"/>
<protein>
    <submittedName>
        <fullName evidence="1">Glyoxalase</fullName>
    </submittedName>
</protein>